<protein>
    <recommendedName>
        <fullName evidence="1">Segregation and condensation protein A</fullName>
    </recommendedName>
</protein>
<dbReference type="EMBL" id="BSOS01000001">
    <property type="protein sequence ID" value="GLR65328.1"/>
    <property type="molecule type" value="Genomic_DNA"/>
</dbReference>
<proteinExistence type="predicted"/>
<evidence type="ECO:0000256" key="1">
    <source>
        <dbReference type="ARBA" id="ARBA00044777"/>
    </source>
</evidence>
<keyword evidence="3" id="KW-1185">Reference proteome</keyword>
<organism evidence="2 3">
    <name type="scientific">Acidocella aquatica</name>
    <dbReference type="NCBI Taxonomy" id="1922313"/>
    <lineage>
        <taxon>Bacteria</taxon>
        <taxon>Pseudomonadati</taxon>
        <taxon>Pseudomonadota</taxon>
        <taxon>Alphaproteobacteria</taxon>
        <taxon>Acetobacterales</taxon>
        <taxon>Acidocellaceae</taxon>
        <taxon>Acidocella</taxon>
    </lineage>
</organism>
<dbReference type="PANTHER" id="PTHR33969">
    <property type="entry name" value="SEGREGATION AND CONDENSATION PROTEIN A"/>
    <property type="match status" value="1"/>
</dbReference>
<dbReference type="InterPro" id="IPR003768">
    <property type="entry name" value="ScpA"/>
</dbReference>
<name>A0ABQ6A550_9PROT</name>
<reference evidence="3" key="1">
    <citation type="journal article" date="2019" name="Int. J. Syst. Evol. Microbiol.">
        <title>The Global Catalogue of Microorganisms (GCM) 10K type strain sequencing project: providing services to taxonomists for standard genome sequencing and annotation.</title>
        <authorList>
            <consortium name="The Broad Institute Genomics Platform"/>
            <consortium name="The Broad Institute Genome Sequencing Center for Infectious Disease"/>
            <person name="Wu L."/>
            <person name="Ma J."/>
        </authorList>
    </citation>
    <scope>NUCLEOTIDE SEQUENCE [LARGE SCALE GENOMIC DNA]</scope>
    <source>
        <strain evidence="3">NBRC 112502</strain>
    </source>
</reference>
<dbReference type="Gene3D" id="6.10.250.2410">
    <property type="match status" value="1"/>
</dbReference>
<sequence>MDKPIDDDAWDDAPAERRQLAPSIPVLHLDGFDGPMDLLLDLAERQLIDLGRMSILDLAEQFVAALQEMAAHVAIERRADWLVLATRLVLLRTRLLFPVSPEQATDAEREAEYEIDRLDELARMRAAGQWLARRPQLGLDVFARPRLKEVHESGYVALMEACLVVLRGRPGDETFEPADVYRVEVPDFWRIPQAIERVRTLLAAHPEGGPLTGYLPAIGREEAGRTMKLRVALASTFAASLELARQQALRAEQSGNFAEINLRGAA</sequence>
<dbReference type="PANTHER" id="PTHR33969:SF2">
    <property type="entry name" value="SEGREGATION AND CONDENSATION PROTEIN A"/>
    <property type="match status" value="1"/>
</dbReference>
<dbReference type="Pfam" id="PF02616">
    <property type="entry name" value="SMC_ScpA"/>
    <property type="match status" value="1"/>
</dbReference>
<gene>
    <name evidence="2" type="ORF">GCM10010909_00050</name>
</gene>
<evidence type="ECO:0000313" key="2">
    <source>
        <dbReference type="EMBL" id="GLR65328.1"/>
    </source>
</evidence>
<comment type="caution">
    <text evidence="2">The sequence shown here is derived from an EMBL/GenBank/DDBJ whole genome shotgun (WGS) entry which is preliminary data.</text>
</comment>
<accession>A0ABQ6A550</accession>
<evidence type="ECO:0000313" key="3">
    <source>
        <dbReference type="Proteomes" id="UP001156641"/>
    </source>
</evidence>
<dbReference type="Proteomes" id="UP001156641">
    <property type="component" value="Unassembled WGS sequence"/>
</dbReference>
<dbReference type="RefSeq" id="WP_284255825.1">
    <property type="nucleotide sequence ID" value="NZ_BSOS01000001.1"/>
</dbReference>